<protein>
    <submittedName>
        <fullName evidence="1">Uncharacterized protein</fullName>
    </submittedName>
</protein>
<dbReference type="Proteomes" id="UP001420932">
    <property type="component" value="Unassembled WGS sequence"/>
</dbReference>
<reference evidence="1 2" key="1">
    <citation type="submission" date="2024-01" db="EMBL/GenBank/DDBJ databases">
        <title>Genome assemblies of Stephania.</title>
        <authorList>
            <person name="Yang L."/>
        </authorList>
    </citation>
    <scope>NUCLEOTIDE SEQUENCE [LARGE SCALE GENOMIC DNA]</scope>
    <source>
        <strain evidence="1">YNDBR</strain>
        <tissue evidence="1">Leaf</tissue>
    </source>
</reference>
<sequence length="103" mass="11325">MRVMVTIHLRYELLSELIGVCGYLIVARVRAGRLGSLPKPESWQVSHGTIICDMSSYLDAVDISQLSVRWGALIRVCGYLIVARVRAGRQGSRPEPESAGLLS</sequence>
<name>A0AAP0HQE1_9MAGN</name>
<dbReference type="AlphaFoldDB" id="A0AAP0HQE1"/>
<evidence type="ECO:0000313" key="2">
    <source>
        <dbReference type="Proteomes" id="UP001420932"/>
    </source>
</evidence>
<keyword evidence="2" id="KW-1185">Reference proteome</keyword>
<proteinExistence type="predicted"/>
<accession>A0AAP0HQE1</accession>
<evidence type="ECO:0000313" key="1">
    <source>
        <dbReference type="EMBL" id="KAK9093027.1"/>
    </source>
</evidence>
<gene>
    <name evidence="1" type="ORF">Syun_027938</name>
</gene>
<organism evidence="1 2">
    <name type="scientific">Stephania yunnanensis</name>
    <dbReference type="NCBI Taxonomy" id="152371"/>
    <lineage>
        <taxon>Eukaryota</taxon>
        <taxon>Viridiplantae</taxon>
        <taxon>Streptophyta</taxon>
        <taxon>Embryophyta</taxon>
        <taxon>Tracheophyta</taxon>
        <taxon>Spermatophyta</taxon>
        <taxon>Magnoliopsida</taxon>
        <taxon>Ranunculales</taxon>
        <taxon>Menispermaceae</taxon>
        <taxon>Menispermoideae</taxon>
        <taxon>Cissampelideae</taxon>
        <taxon>Stephania</taxon>
    </lineage>
</organism>
<comment type="caution">
    <text evidence="1">The sequence shown here is derived from an EMBL/GenBank/DDBJ whole genome shotgun (WGS) entry which is preliminary data.</text>
</comment>
<dbReference type="EMBL" id="JBBNAF010000012">
    <property type="protein sequence ID" value="KAK9093027.1"/>
    <property type="molecule type" value="Genomic_DNA"/>
</dbReference>